<keyword evidence="1" id="KW-0472">Membrane</keyword>
<feature type="transmembrane region" description="Helical" evidence="1">
    <location>
        <begin position="7"/>
        <end position="26"/>
    </location>
</feature>
<dbReference type="Proteomes" id="UP000046392">
    <property type="component" value="Unplaced"/>
</dbReference>
<name>A0A0N5BMC0_STREA</name>
<protein>
    <submittedName>
        <fullName evidence="3">Secreted protein</fullName>
    </submittedName>
</protein>
<evidence type="ECO:0000313" key="2">
    <source>
        <dbReference type="Proteomes" id="UP000046392"/>
    </source>
</evidence>
<organism evidence="2 3">
    <name type="scientific">Strongyloides papillosus</name>
    <name type="common">Intestinal threadworm</name>
    <dbReference type="NCBI Taxonomy" id="174720"/>
    <lineage>
        <taxon>Eukaryota</taxon>
        <taxon>Metazoa</taxon>
        <taxon>Ecdysozoa</taxon>
        <taxon>Nematoda</taxon>
        <taxon>Chromadorea</taxon>
        <taxon>Rhabditida</taxon>
        <taxon>Tylenchina</taxon>
        <taxon>Panagrolaimomorpha</taxon>
        <taxon>Strongyloidoidea</taxon>
        <taxon>Strongyloididae</taxon>
        <taxon>Strongyloides</taxon>
    </lineage>
</organism>
<keyword evidence="1" id="KW-1133">Transmembrane helix</keyword>
<dbReference type="WBParaSite" id="SPAL_0000706100.1">
    <property type="protein sequence ID" value="SPAL_0000706100.1"/>
    <property type="gene ID" value="SPAL_0000706100"/>
</dbReference>
<dbReference type="AlphaFoldDB" id="A0A0N5BMC0"/>
<feature type="transmembrane region" description="Helical" evidence="1">
    <location>
        <begin position="62"/>
        <end position="82"/>
    </location>
</feature>
<keyword evidence="2" id="KW-1185">Reference proteome</keyword>
<reference evidence="3" key="1">
    <citation type="submission" date="2017-02" db="UniProtKB">
        <authorList>
            <consortium name="WormBaseParasite"/>
        </authorList>
    </citation>
    <scope>IDENTIFICATION</scope>
</reference>
<proteinExistence type="predicted"/>
<evidence type="ECO:0000256" key="1">
    <source>
        <dbReference type="SAM" id="Phobius"/>
    </source>
</evidence>
<keyword evidence="1" id="KW-0812">Transmembrane</keyword>
<evidence type="ECO:0000313" key="3">
    <source>
        <dbReference type="WBParaSite" id="SPAL_0000706100.1"/>
    </source>
</evidence>
<accession>A0A0N5BMC0</accession>
<sequence length="108" mass="12515">MKFNYKLLFFEVVMLELLDSILFVLMPDTELLFDLELLLLLSVLESDTVLDFEAHELEFNTAAFFFLCLIKEITYITLRITIKSTRIAPQAMGIKTIELILCFILSLS</sequence>